<reference evidence="3 4" key="1">
    <citation type="submission" date="2024-05" db="EMBL/GenBank/DDBJ databases">
        <authorList>
            <person name="Wallberg A."/>
        </authorList>
    </citation>
    <scope>NUCLEOTIDE SEQUENCE [LARGE SCALE GENOMIC DNA]</scope>
</reference>
<dbReference type="EMBL" id="CAXKWB010110770">
    <property type="protein sequence ID" value="CAL4232689.1"/>
    <property type="molecule type" value="Genomic_DNA"/>
</dbReference>
<comment type="caution">
    <text evidence="3">The sequence shown here is derived from an EMBL/GenBank/DDBJ whole genome shotgun (WGS) entry which is preliminary data.</text>
</comment>
<feature type="chain" id="PRO_5043898374" evidence="2">
    <location>
        <begin position="23"/>
        <end position="122"/>
    </location>
</feature>
<dbReference type="AlphaFoldDB" id="A0AAV2SSR3"/>
<evidence type="ECO:0000256" key="2">
    <source>
        <dbReference type="SAM" id="SignalP"/>
    </source>
</evidence>
<feature type="non-terminal residue" evidence="3">
    <location>
        <position position="1"/>
    </location>
</feature>
<accession>A0AAV2SSR3</accession>
<feature type="region of interest" description="Disordered" evidence="1">
    <location>
        <begin position="91"/>
        <end position="122"/>
    </location>
</feature>
<evidence type="ECO:0000256" key="1">
    <source>
        <dbReference type="SAM" id="MobiDB-lite"/>
    </source>
</evidence>
<feature type="non-terminal residue" evidence="3">
    <location>
        <position position="122"/>
    </location>
</feature>
<feature type="signal peptide" evidence="2">
    <location>
        <begin position="1"/>
        <end position="22"/>
    </location>
</feature>
<evidence type="ECO:0000313" key="4">
    <source>
        <dbReference type="Proteomes" id="UP001497623"/>
    </source>
</evidence>
<sequence>KMWHYCLVTLVVLATMAGTTKSQDTTVYPEGTQDGACPIIPCKTSYDVGRLNGTWNEIVRMPSPVQPNQCPTSNTYSSNPPNITVIIEFTTPDGSVGQRPREGVVQSDPNKRLFSNHRPNPG</sequence>
<dbReference type="InterPro" id="IPR012674">
    <property type="entry name" value="Calycin"/>
</dbReference>
<dbReference type="SUPFAM" id="SSF50814">
    <property type="entry name" value="Lipocalins"/>
    <property type="match status" value="1"/>
</dbReference>
<dbReference type="Proteomes" id="UP001497623">
    <property type="component" value="Unassembled WGS sequence"/>
</dbReference>
<gene>
    <name evidence="3" type="ORF">MNOR_LOCUS39884</name>
</gene>
<keyword evidence="4" id="KW-1185">Reference proteome</keyword>
<proteinExistence type="predicted"/>
<dbReference type="Gene3D" id="2.40.128.20">
    <property type="match status" value="1"/>
</dbReference>
<name>A0AAV2SSR3_MEGNR</name>
<evidence type="ECO:0000313" key="3">
    <source>
        <dbReference type="EMBL" id="CAL4232689.1"/>
    </source>
</evidence>
<protein>
    <submittedName>
        <fullName evidence="3">Uncharacterized protein</fullName>
    </submittedName>
</protein>
<organism evidence="3 4">
    <name type="scientific">Meganyctiphanes norvegica</name>
    <name type="common">Northern krill</name>
    <name type="synonym">Thysanopoda norvegica</name>
    <dbReference type="NCBI Taxonomy" id="48144"/>
    <lineage>
        <taxon>Eukaryota</taxon>
        <taxon>Metazoa</taxon>
        <taxon>Ecdysozoa</taxon>
        <taxon>Arthropoda</taxon>
        <taxon>Crustacea</taxon>
        <taxon>Multicrustacea</taxon>
        <taxon>Malacostraca</taxon>
        <taxon>Eumalacostraca</taxon>
        <taxon>Eucarida</taxon>
        <taxon>Euphausiacea</taxon>
        <taxon>Euphausiidae</taxon>
        <taxon>Meganyctiphanes</taxon>
    </lineage>
</organism>
<keyword evidence="2" id="KW-0732">Signal</keyword>